<protein>
    <submittedName>
        <fullName evidence="2">GTP-binding protein</fullName>
    </submittedName>
</protein>
<evidence type="ECO:0000313" key="3">
    <source>
        <dbReference type="Proteomes" id="UP001589854"/>
    </source>
</evidence>
<dbReference type="Proteomes" id="UP001589854">
    <property type="component" value="Unassembled WGS sequence"/>
</dbReference>
<keyword evidence="1" id="KW-0802">TPR repeat</keyword>
<accession>A0ABV6GJG7</accession>
<dbReference type="PANTHER" id="PTHR43681">
    <property type="entry name" value="TRANSMEMBRANE GTPASE FZO"/>
    <property type="match status" value="1"/>
</dbReference>
<feature type="repeat" description="TPR" evidence="1">
    <location>
        <begin position="113"/>
        <end position="146"/>
    </location>
</feature>
<dbReference type="InterPro" id="IPR011990">
    <property type="entry name" value="TPR-like_helical_dom_sf"/>
</dbReference>
<keyword evidence="3" id="KW-1185">Reference proteome</keyword>
<evidence type="ECO:0000256" key="1">
    <source>
        <dbReference type="PROSITE-ProRule" id="PRU00339"/>
    </source>
</evidence>
<comment type="caution">
    <text evidence="2">The sequence shown here is derived from an EMBL/GenBank/DDBJ whole genome shotgun (WGS) entry which is preliminary data.</text>
</comment>
<dbReference type="SUPFAM" id="SSF48452">
    <property type="entry name" value="TPR-like"/>
    <property type="match status" value="1"/>
</dbReference>
<evidence type="ECO:0000313" key="2">
    <source>
        <dbReference type="EMBL" id="MFC0273842.1"/>
    </source>
</evidence>
<sequence>MTLENEQLINKSYFETFLSETETAHPIRVLGEAYLEEQKNEMYDLSYIRYAQGEVYFHNKDYEAAIFKWENIANELEPWAKKNIADSYFELGLLSAAEDIYTNIQTDSNTLAVEVSLQLFALYIEREKFDQAYKVINKAISLNPDYPNVTALARSFYEERQDWSSATLLAVNEMTRTESINWFNHLHRYVEQGYTKSFSPDYFYSALTTVYKVDQQHFEQLTSALWHSYRNQDNYLLWVKTINELFLNIDVNTNESWKEISALYQETYFELTDGRHLINELHEVLPLVLENWLKVTNKEDALFASASVLAWNELFPSSVEVNSARNAQKVILQAKHDQNSLEHSLQLFDSITKWTEKNKLEIGYKTNWWMNQLTEFRMNSYLITGFVGSEKSGFINSVLGEKLVDDSTLVVLSDDDTVEMNEISTFGSRQISNISEYQEQAAQNGTTGFLNLKRPCIFLNEIESTLINTPEFTGMSNEQNETYEYLPLADGVLFVLDANDPFTDKERQVLLKMKEKSPNVPIHFLLNKLDSIYNEADAIRVAQDTRTRIRSYFPDAQVLPYSLSHPVSQQLNNLTNFFKSNFQVLSHQDKNISKILFLIRITLTNLLKKRVQMESSLIDSIKWNEDILVRLNGFHHGLGDLESDKIKVVTDSYRRIKTEMKDDLTKSIPKMLKDCSELIKEDSDFTQLHVELNEKMNDKVQRYVGHELIPEAYRALSAWIEMSNEELAHSQHYLDEMSETFNGLYQHEKLKLVCDFKVLDDWRRDINRMTSRVQVEKENILLRTNPAQFLLKSAGRLFGSLSQNKSMLYNQYKKYVEHENYEDVTEAIVNKFFLQFDMFEKALESDITIFFKEPFHQLNKIITETQTEIEESQQSLKKMKTNPEAYYDPIKLFELKLQQYEFMVKAKKATVYSESRV</sequence>
<dbReference type="InterPro" id="IPR019734">
    <property type="entry name" value="TPR_rpt"/>
</dbReference>
<dbReference type="Gene3D" id="1.25.40.10">
    <property type="entry name" value="Tetratricopeptide repeat domain"/>
    <property type="match status" value="1"/>
</dbReference>
<dbReference type="PANTHER" id="PTHR43681:SF1">
    <property type="entry name" value="SARCALUMENIN"/>
    <property type="match status" value="1"/>
</dbReference>
<dbReference type="RefSeq" id="WP_378937537.1">
    <property type="nucleotide sequence ID" value="NZ_JBHLVO010000025.1"/>
</dbReference>
<reference evidence="2 3" key="1">
    <citation type="submission" date="2024-09" db="EMBL/GenBank/DDBJ databases">
        <authorList>
            <person name="Sun Q."/>
            <person name="Mori K."/>
        </authorList>
    </citation>
    <scope>NUCLEOTIDE SEQUENCE [LARGE SCALE GENOMIC DNA]</scope>
    <source>
        <strain evidence="2 3">CCM 7228</strain>
    </source>
</reference>
<dbReference type="EMBL" id="JBHLVO010000025">
    <property type="protein sequence ID" value="MFC0273842.1"/>
    <property type="molecule type" value="Genomic_DNA"/>
</dbReference>
<dbReference type="SUPFAM" id="SSF52540">
    <property type="entry name" value="P-loop containing nucleoside triphosphate hydrolases"/>
    <property type="match status" value="1"/>
</dbReference>
<dbReference type="PROSITE" id="PS50005">
    <property type="entry name" value="TPR"/>
    <property type="match status" value="1"/>
</dbReference>
<dbReference type="Gene3D" id="3.40.50.300">
    <property type="entry name" value="P-loop containing nucleotide triphosphate hydrolases"/>
    <property type="match status" value="1"/>
</dbReference>
<proteinExistence type="predicted"/>
<dbReference type="InterPro" id="IPR027417">
    <property type="entry name" value="P-loop_NTPase"/>
</dbReference>
<name>A0ABV6GJG7_9BACI</name>
<organism evidence="2 3">
    <name type="scientific">Metabacillus herbersteinensis</name>
    <dbReference type="NCBI Taxonomy" id="283816"/>
    <lineage>
        <taxon>Bacteria</taxon>
        <taxon>Bacillati</taxon>
        <taxon>Bacillota</taxon>
        <taxon>Bacilli</taxon>
        <taxon>Bacillales</taxon>
        <taxon>Bacillaceae</taxon>
        <taxon>Metabacillus</taxon>
    </lineage>
</organism>
<dbReference type="InterPro" id="IPR051943">
    <property type="entry name" value="TRAFAC_Dynamin-like_GTPase"/>
</dbReference>
<gene>
    <name evidence="2" type="ORF">ACFFIX_20870</name>
</gene>